<dbReference type="InterPro" id="IPR051045">
    <property type="entry name" value="TonB-dependent_transducer"/>
</dbReference>
<evidence type="ECO:0000256" key="1">
    <source>
        <dbReference type="ARBA" id="ARBA00004383"/>
    </source>
</evidence>
<dbReference type="GO" id="GO:0031992">
    <property type="term" value="F:energy transducer activity"/>
    <property type="evidence" value="ECO:0007669"/>
    <property type="project" value="InterPro"/>
</dbReference>
<evidence type="ECO:0000256" key="2">
    <source>
        <dbReference type="ARBA" id="ARBA00006555"/>
    </source>
</evidence>
<dbReference type="GO" id="GO:0015891">
    <property type="term" value="P:siderophore transport"/>
    <property type="evidence" value="ECO:0007669"/>
    <property type="project" value="InterPro"/>
</dbReference>
<evidence type="ECO:0000256" key="9">
    <source>
        <dbReference type="ARBA" id="ARBA00023136"/>
    </source>
</evidence>
<dbReference type="Gene3D" id="3.30.1150.10">
    <property type="match status" value="1"/>
</dbReference>
<comment type="similarity">
    <text evidence="2">Belongs to the TonB family.</text>
</comment>
<keyword evidence="8 11" id="KW-1133">Transmembrane helix</keyword>
<dbReference type="PANTHER" id="PTHR33446:SF2">
    <property type="entry name" value="PROTEIN TONB"/>
    <property type="match status" value="1"/>
</dbReference>
<keyword evidence="9 11" id="KW-0472">Membrane</keyword>
<dbReference type="InterPro" id="IPR037682">
    <property type="entry name" value="TonB_C"/>
</dbReference>
<dbReference type="NCBIfam" id="TIGR01352">
    <property type="entry name" value="tonB_Cterm"/>
    <property type="match status" value="1"/>
</dbReference>
<accession>A0A1W1BYS2</accession>
<evidence type="ECO:0000256" key="7">
    <source>
        <dbReference type="ARBA" id="ARBA00022927"/>
    </source>
</evidence>
<dbReference type="GO" id="GO:0015031">
    <property type="term" value="P:protein transport"/>
    <property type="evidence" value="ECO:0007669"/>
    <property type="project" value="UniProtKB-KW"/>
</dbReference>
<keyword evidence="4" id="KW-1003">Cell membrane</keyword>
<keyword evidence="3" id="KW-0813">Transport</keyword>
<dbReference type="PANTHER" id="PTHR33446">
    <property type="entry name" value="PROTEIN TONB-RELATED"/>
    <property type="match status" value="1"/>
</dbReference>
<feature type="region of interest" description="Disordered" evidence="10">
    <location>
        <begin position="55"/>
        <end position="178"/>
    </location>
</feature>
<keyword evidence="5" id="KW-0997">Cell inner membrane</keyword>
<name>A0A1W1BYS2_9ZZZZ</name>
<sequence length="265" mass="30377">MDMRRLSKDAKRNIVSYLLTIFIYVPLIAWWIIDSSILIASPSKAKVKEITLDLNSFQSNPPEPTEEDRDNTDREIEKRKERPKETIEPPKPKPTPILSPIPKPTIKEVIKKRPIDIPKSKKVEPKKQKVKTKKPKKPKTKSQKVKKSKSKHRAKRYSRNSGQKRGKSTIKSSTVGKSQFIRRLKSKIERNKKYPRIAQKRGMQGSIKVRFTITKAGAPTNIVTRGPRVFSSATKSAIKRSFPISTKGVSLPMDITLTINYRLKR</sequence>
<feature type="compositionally biased region" description="Basic residues" evidence="10">
    <location>
        <begin position="128"/>
        <end position="168"/>
    </location>
</feature>
<feature type="compositionally biased region" description="Basic and acidic residues" evidence="10">
    <location>
        <begin position="105"/>
        <end position="127"/>
    </location>
</feature>
<evidence type="ECO:0000256" key="8">
    <source>
        <dbReference type="ARBA" id="ARBA00022989"/>
    </source>
</evidence>
<dbReference type="SUPFAM" id="SSF74653">
    <property type="entry name" value="TolA/TonB C-terminal domain"/>
    <property type="match status" value="1"/>
</dbReference>
<evidence type="ECO:0000256" key="11">
    <source>
        <dbReference type="SAM" id="Phobius"/>
    </source>
</evidence>
<feature type="transmembrane region" description="Helical" evidence="11">
    <location>
        <begin position="14"/>
        <end position="33"/>
    </location>
</feature>
<feature type="compositionally biased region" description="Basic and acidic residues" evidence="10">
    <location>
        <begin position="71"/>
        <end position="91"/>
    </location>
</feature>
<evidence type="ECO:0000259" key="12">
    <source>
        <dbReference type="PROSITE" id="PS52015"/>
    </source>
</evidence>
<dbReference type="GO" id="GO:0030288">
    <property type="term" value="C:outer membrane-bounded periplasmic space"/>
    <property type="evidence" value="ECO:0007669"/>
    <property type="project" value="InterPro"/>
</dbReference>
<dbReference type="PRINTS" id="PR01374">
    <property type="entry name" value="TONBPROTEIN"/>
</dbReference>
<protein>
    <submittedName>
        <fullName evidence="13">Ferric siderophore transport system, periplasmic binding protein TonB</fullName>
    </submittedName>
</protein>
<evidence type="ECO:0000256" key="5">
    <source>
        <dbReference type="ARBA" id="ARBA00022519"/>
    </source>
</evidence>
<dbReference type="PROSITE" id="PS52015">
    <property type="entry name" value="TONB_CTD"/>
    <property type="match status" value="1"/>
</dbReference>
<dbReference type="EMBL" id="FPHC01000048">
    <property type="protein sequence ID" value="SFV58738.1"/>
    <property type="molecule type" value="Genomic_DNA"/>
</dbReference>
<evidence type="ECO:0000313" key="13">
    <source>
        <dbReference type="EMBL" id="SFV58738.1"/>
    </source>
</evidence>
<organism evidence="13">
    <name type="scientific">hydrothermal vent metagenome</name>
    <dbReference type="NCBI Taxonomy" id="652676"/>
    <lineage>
        <taxon>unclassified sequences</taxon>
        <taxon>metagenomes</taxon>
        <taxon>ecological metagenomes</taxon>
    </lineage>
</organism>
<evidence type="ECO:0000256" key="10">
    <source>
        <dbReference type="SAM" id="MobiDB-lite"/>
    </source>
</evidence>
<dbReference type="AlphaFoldDB" id="A0A1W1BYS2"/>
<evidence type="ECO:0000256" key="4">
    <source>
        <dbReference type="ARBA" id="ARBA00022475"/>
    </source>
</evidence>
<evidence type="ECO:0000256" key="6">
    <source>
        <dbReference type="ARBA" id="ARBA00022692"/>
    </source>
</evidence>
<keyword evidence="6 11" id="KW-0812">Transmembrane</keyword>
<comment type="subcellular location">
    <subcellularLocation>
        <location evidence="1">Cell inner membrane</location>
        <topology evidence="1">Single-pass membrane protein</topology>
        <orientation evidence="1">Periplasmic side</orientation>
    </subcellularLocation>
</comment>
<reference evidence="13" key="1">
    <citation type="submission" date="2016-10" db="EMBL/GenBank/DDBJ databases">
        <authorList>
            <person name="de Groot N.N."/>
        </authorList>
    </citation>
    <scope>NUCLEOTIDE SEQUENCE</scope>
</reference>
<dbReference type="InterPro" id="IPR006260">
    <property type="entry name" value="TonB/TolA_C"/>
</dbReference>
<gene>
    <name evidence="13" type="ORF">MNB_SV-6-1773</name>
</gene>
<dbReference type="GO" id="GO:0055085">
    <property type="term" value="P:transmembrane transport"/>
    <property type="evidence" value="ECO:0007669"/>
    <property type="project" value="InterPro"/>
</dbReference>
<feature type="compositionally biased region" description="Pro residues" evidence="10">
    <location>
        <begin position="92"/>
        <end position="103"/>
    </location>
</feature>
<dbReference type="InterPro" id="IPR003538">
    <property type="entry name" value="TonB"/>
</dbReference>
<keyword evidence="7" id="KW-0653">Protein transport</keyword>
<feature type="domain" description="TonB C-terminal" evidence="12">
    <location>
        <begin position="179"/>
        <end position="265"/>
    </location>
</feature>
<dbReference type="Pfam" id="PF03544">
    <property type="entry name" value="TonB_C"/>
    <property type="match status" value="1"/>
</dbReference>
<dbReference type="GO" id="GO:0098797">
    <property type="term" value="C:plasma membrane protein complex"/>
    <property type="evidence" value="ECO:0007669"/>
    <property type="project" value="TreeGrafter"/>
</dbReference>
<proteinExistence type="inferred from homology"/>
<evidence type="ECO:0000256" key="3">
    <source>
        <dbReference type="ARBA" id="ARBA00022448"/>
    </source>
</evidence>